<dbReference type="Proteomes" id="UP000296706">
    <property type="component" value="Chromosome"/>
</dbReference>
<proteinExistence type="predicted"/>
<name>A0A4D6HFK6_9EURY</name>
<evidence type="ECO:0000256" key="1">
    <source>
        <dbReference type="SAM" id="Phobius"/>
    </source>
</evidence>
<keyword evidence="1" id="KW-1133">Transmembrane helix</keyword>
<accession>A0A4D6HFK6</accession>
<dbReference type="AlphaFoldDB" id="A0A4D6HFK6"/>
<organism evidence="2 3">
    <name type="scientific">Halapricum salinum</name>
    <dbReference type="NCBI Taxonomy" id="1457250"/>
    <lineage>
        <taxon>Archaea</taxon>
        <taxon>Methanobacteriati</taxon>
        <taxon>Methanobacteriota</taxon>
        <taxon>Stenosarchaea group</taxon>
        <taxon>Halobacteria</taxon>
        <taxon>Halobacteriales</taxon>
        <taxon>Haloarculaceae</taxon>
        <taxon>Halapricum</taxon>
    </lineage>
</organism>
<keyword evidence="1" id="KW-0472">Membrane</keyword>
<keyword evidence="3" id="KW-1185">Reference proteome</keyword>
<reference evidence="2 3" key="1">
    <citation type="journal article" date="2019" name="Nat. Commun.">
        <title>A new type of DNA phosphorothioation-based antiviral system in archaea.</title>
        <authorList>
            <person name="Xiong L."/>
            <person name="Liu S."/>
            <person name="Chen S."/>
            <person name="Xiao Y."/>
            <person name="Zhu B."/>
            <person name="Gao Y."/>
            <person name="Zhang Y."/>
            <person name="Chen B."/>
            <person name="Luo J."/>
            <person name="Deng Z."/>
            <person name="Chen X."/>
            <person name="Wang L."/>
            <person name="Chen S."/>
        </authorList>
    </citation>
    <scope>NUCLEOTIDE SEQUENCE [LARGE SCALE GENOMIC DNA]</scope>
    <source>
        <strain evidence="2 3">CBA1105</strain>
    </source>
</reference>
<feature type="transmembrane region" description="Helical" evidence="1">
    <location>
        <begin position="53"/>
        <end position="70"/>
    </location>
</feature>
<dbReference type="STRING" id="1457250.GCA_000755225_02872"/>
<gene>
    <name evidence="2" type="ORF">DV733_02875</name>
</gene>
<dbReference type="GO" id="GO:0016787">
    <property type="term" value="F:hydrolase activity"/>
    <property type="evidence" value="ECO:0007669"/>
    <property type="project" value="UniProtKB-KW"/>
</dbReference>
<feature type="transmembrane region" description="Helical" evidence="1">
    <location>
        <begin position="135"/>
        <end position="163"/>
    </location>
</feature>
<keyword evidence="2" id="KW-0378">Hydrolase</keyword>
<dbReference type="KEGG" id="hsn:DV733_02875"/>
<keyword evidence="1" id="KW-0812">Transmembrane</keyword>
<evidence type="ECO:0000313" key="2">
    <source>
        <dbReference type="EMBL" id="QCC52854.1"/>
    </source>
</evidence>
<feature type="transmembrane region" description="Helical" evidence="1">
    <location>
        <begin position="77"/>
        <end position="98"/>
    </location>
</feature>
<protein>
    <submittedName>
        <fullName evidence="2">Metal-dependent hydrolase</fullName>
    </submittedName>
</protein>
<dbReference type="EMBL" id="CP031310">
    <property type="protein sequence ID" value="QCC52854.1"/>
    <property type="molecule type" value="Genomic_DNA"/>
</dbReference>
<evidence type="ECO:0000313" key="3">
    <source>
        <dbReference type="Proteomes" id="UP000296706"/>
    </source>
</evidence>
<sequence>MATTHGLAGLLVGAVFAAVAPGETSLLLAAGLAGGLAPDLDLYWGHRRTLHFPVYGTVAALAAVGAALVAPTPGSLAVASFLLAAALHAASDVLGGGLELRPWEAGSQRAVYSHYHDRWLAPRRLVPYDGSPHDLALVFALGVPGLAVTSGLLQVAVGVTLVVSATYTLLRKRLATLAAVVAGVLPEQVLPYVPERYRAGGNSRVVSSSRRR</sequence>